<proteinExistence type="predicted"/>
<dbReference type="Pfam" id="PF21956">
    <property type="entry name" value="DUF6922"/>
    <property type="match status" value="1"/>
</dbReference>
<sequence length="75" mass="8836">MIFPRSVGRYFWGDNLHEISLEKHTKYITQTLLEKGDTDAVRWLFSVVPPQTVKAMLPELRLSKKSAHFWQVYLS</sequence>
<evidence type="ECO:0000313" key="2">
    <source>
        <dbReference type="EMBL" id="HGW93437.1"/>
    </source>
</evidence>
<reference evidence="2" key="1">
    <citation type="journal article" date="2020" name="mSystems">
        <title>Genome- and Community-Level Interaction Insights into Carbon Utilization and Element Cycling Functions of Hydrothermarchaeota in Hydrothermal Sediment.</title>
        <authorList>
            <person name="Zhou Z."/>
            <person name="Liu Y."/>
            <person name="Xu W."/>
            <person name="Pan J."/>
            <person name="Luo Z.H."/>
            <person name="Li M."/>
        </authorList>
    </citation>
    <scope>NUCLEOTIDE SEQUENCE [LARGE SCALE GENOMIC DNA]</scope>
    <source>
        <strain evidence="2">SpSt-402</strain>
    </source>
</reference>
<dbReference type="InterPro" id="IPR053830">
    <property type="entry name" value="DUF6922"/>
</dbReference>
<accession>A0A832H300</accession>
<protein>
    <recommendedName>
        <fullName evidence="1">DUF6922 domain-containing protein</fullName>
    </recommendedName>
</protein>
<comment type="caution">
    <text evidence="2">The sequence shown here is derived from an EMBL/GenBank/DDBJ whole genome shotgun (WGS) entry which is preliminary data.</text>
</comment>
<feature type="domain" description="DUF6922" evidence="1">
    <location>
        <begin position="9"/>
        <end position="55"/>
    </location>
</feature>
<name>A0A832H300_9CYAN</name>
<organism evidence="2">
    <name type="scientific">Oscillatoriales cyanobacterium SpSt-402</name>
    <dbReference type="NCBI Taxonomy" id="2282168"/>
    <lineage>
        <taxon>Bacteria</taxon>
        <taxon>Bacillati</taxon>
        <taxon>Cyanobacteriota</taxon>
        <taxon>Cyanophyceae</taxon>
        <taxon>Oscillatoriophycideae</taxon>
        <taxon>Oscillatoriales</taxon>
    </lineage>
</organism>
<evidence type="ECO:0000259" key="1">
    <source>
        <dbReference type="Pfam" id="PF21956"/>
    </source>
</evidence>
<gene>
    <name evidence="2" type="ORF">ENR47_04015</name>
</gene>
<dbReference type="EMBL" id="DSRD01000257">
    <property type="protein sequence ID" value="HGW93437.1"/>
    <property type="molecule type" value="Genomic_DNA"/>
</dbReference>
<dbReference type="AlphaFoldDB" id="A0A832H300"/>